<evidence type="ECO:0000256" key="12">
    <source>
        <dbReference type="PROSITE-ProRule" id="PRU00169"/>
    </source>
</evidence>
<keyword evidence="8" id="KW-0418">Kinase</keyword>
<dbReference type="NCBIfam" id="TIGR00229">
    <property type="entry name" value="sensory_box"/>
    <property type="match status" value="3"/>
</dbReference>
<dbReference type="SMART" id="SM00091">
    <property type="entry name" value="PAS"/>
    <property type="match status" value="4"/>
</dbReference>
<dbReference type="EC" id="2.7.13.3" evidence="3"/>
<dbReference type="InterPro" id="IPR013656">
    <property type="entry name" value="PAS_4"/>
</dbReference>
<feature type="domain" description="PAS" evidence="16">
    <location>
        <begin position="284"/>
        <end position="354"/>
    </location>
</feature>
<dbReference type="PANTHER" id="PTHR43047">
    <property type="entry name" value="TWO-COMPONENT HISTIDINE PROTEIN KINASE"/>
    <property type="match status" value="1"/>
</dbReference>
<feature type="coiled-coil region" evidence="13">
    <location>
        <begin position="7"/>
        <end position="34"/>
    </location>
</feature>
<evidence type="ECO:0000256" key="4">
    <source>
        <dbReference type="ARBA" id="ARBA00022553"/>
    </source>
</evidence>
<evidence type="ECO:0000256" key="10">
    <source>
        <dbReference type="ARBA" id="ARBA00022989"/>
    </source>
</evidence>
<dbReference type="SUPFAM" id="SSF52172">
    <property type="entry name" value="CheY-like"/>
    <property type="match status" value="1"/>
</dbReference>
<evidence type="ECO:0000259" key="14">
    <source>
        <dbReference type="PROSITE" id="PS50109"/>
    </source>
</evidence>
<feature type="domain" description="PAC" evidence="17">
    <location>
        <begin position="228"/>
        <end position="283"/>
    </location>
</feature>
<dbReference type="InterPro" id="IPR011006">
    <property type="entry name" value="CheY-like_superfamily"/>
</dbReference>
<dbReference type="GO" id="GO:0000155">
    <property type="term" value="F:phosphorelay sensor kinase activity"/>
    <property type="evidence" value="ECO:0007669"/>
    <property type="project" value="InterPro"/>
</dbReference>
<feature type="modified residue" description="4-aspartylphosphate" evidence="12">
    <location>
        <position position="845"/>
    </location>
</feature>
<feature type="domain" description="PAS" evidence="16">
    <location>
        <begin position="409"/>
        <end position="464"/>
    </location>
</feature>
<evidence type="ECO:0000256" key="8">
    <source>
        <dbReference type="ARBA" id="ARBA00022777"/>
    </source>
</evidence>
<dbReference type="AlphaFoldDB" id="A0A6P1ZDD2"/>
<evidence type="ECO:0000256" key="7">
    <source>
        <dbReference type="ARBA" id="ARBA00022741"/>
    </source>
</evidence>
<keyword evidence="4 12" id="KW-0597">Phosphoprotein</keyword>
<organism evidence="18 19">
    <name type="scientific">Oceanidesulfovibrio marinus</name>
    <dbReference type="NCBI Taxonomy" id="370038"/>
    <lineage>
        <taxon>Bacteria</taxon>
        <taxon>Pseudomonadati</taxon>
        <taxon>Thermodesulfobacteriota</taxon>
        <taxon>Desulfovibrionia</taxon>
        <taxon>Desulfovibrionales</taxon>
        <taxon>Desulfovibrionaceae</taxon>
        <taxon>Oceanidesulfovibrio</taxon>
    </lineage>
</organism>
<dbReference type="PROSITE" id="PS50112">
    <property type="entry name" value="PAS"/>
    <property type="match status" value="4"/>
</dbReference>
<dbReference type="SUPFAM" id="SSF47384">
    <property type="entry name" value="Homodimeric domain of signal transducing histidine kinase"/>
    <property type="match status" value="1"/>
</dbReference>
<dbReference type="InterPro" id="IPR001610">
    <property type="entry name" value="PAC"/>
</dbReference>
<dbReference type="CDD" id="cd16922">
    <property type="entry name" value="HATPase_EvgS-ArcB-TorS-like"/>
    <property type="match status" value="1"/>
</dbReference>
<comment type="catalytic activity">
    <reaction evidence="1">
        <text>ATP + protein L-histidine = ADP + protein N-phospho-L-histidine.</text>
        <dbReference type="EC" id="2.7.13.3"/>
    </reaction>
</comment>
<dbReference type="Pfam" id="PF00512">
    <property type="entry name" value="HisKA"/>
    <property type="match status" value="1"/>
</dbReference>
<dbReference type="Pfam" id="PF13426">
    <property type="entry name" value="PAS_9"/>
    <property type="match status" value="1"/>
</dbReference>
<dbReference type="Pfam" id="PF08448">
    <property type="entry name" value="PAS_4"/>
    <property type="match status" value="2"/>
</dbReference>
<keyword evidence="6" id="KW-0812">Transmembrane</keyword>
<dbReference type="Gene3D" id="3.30.565.10">
    <property type="entry name" value="Histidine kinase-like ATPase, C-terminal domain"/>
    <property type="match status" value="1"/>
</dbReference>
<evidence type="ECO:0000313" key="19">
    <source>
        <dbReference type="Proteomes" id="UP000434052"/>
    </source>
</evidence>
<evidence type="ECO:0000259" key="15">
    <source>
        <dbReference type="PROSITE" id="PS50110"/>
    </source>
</evidence>
<feature type="domain" description="Histidine kinase" evidence="14">
    <location>
        <begin position="554"/>
        <end position="776"/>
    </location>
</feature>
<feature type="domain" description="PAS" evidence="16">
    <location>
        <begin position="61"/>
        <end position="96"/>
    </location>
</feature>
<dbReference type="GO" id="GO:0016020">
    <property type="term" value="C:membrane"/>
    <property type="evidence" value="ECO:0007669"/>
    <property type="project" value="UniProtKB-SubCell"/>
</dbReference>
<name>A0A6P1ZDD2_9BACT</name>
<dbReference type="InterPro" id="IPR000700">
    <property type="entry name" value="PAS-assoc_C"/>
</dbReference>
<keyword evidence="11" id="KW-0472">Membrane</keyword>
<feature type="domain" description="PAS" evidence="16">
    <location>
        <begin position="159"/>
        <end position="229"/>
    </location>
</feature>
<dbReference type="SUPFAM" id="SSF55874">
    <property type="entry name" value="ATPase domain of HSP90 chaperone/DNA topoisomerase II/histidine kinase"/>
    <property type="match status" value="1"/>
</dbReference>
<proteinExistence type="predicted"/>
<dbReference type="EMBL" id="QMIF01000014">
    <property type="protein sequence ID" value="TVM31756.1"/>
    <property type="molecule type" value="Genomic_DNA"/>
</dbReference>
<evidence type="ECO:0000259" key="16">
    <source>
        <dbReference type="PROSITE" id="PS50112"/>
    </source>
</evidence>
<keyword evidence="13" id="KW-0175">Coiled coil</keyword>
<keyword evidence="10" id="KW-1133">Transmembrane helix</keyword>
<evidence type="ECO:0000256" key="1">
    <source>
        <dbReference type="ARBA" id="ARBA00000085"/>
    </source>
</evidence>
<comment type="subcellular location">
    <subcellularLocation>
        <location evidence="2">Membrane</location>
    </subcellularLocation>
</comment>
<dbReference type="InterPro" id="IPR003661">
    <property type="entry name" value="HisK_dim/P_dom"/>
</dbReference>
<dbReference type="SMART" id="SM00448">
    <property type="entry name" value="REC"/>
    <property type="match status" value="1"/>
</dbReference>
<dbReference type="Gene3D" id="3.40.50.2300">
    <property type="match status" value="1"/>
</dbReference>
<evidence type="ECO:0000256" key="9">
    <source>
        <dbReference type="ARBA" id="ARBA00022840"/>
    </source>
</evidence>
<evidence type="ECO:0000259" key="17">
    <source>
        <dbReference type="PROSITE" id="PS50113"/>
    </source>
</evidence>
<evidence type="ECO:0000256" key="3">
    <source>
        <dbReference type="ARBA" id="ARBA00012438"/>
    </source>
</evidence>
<evidence type="ECO:0000256" key="11">
    <source>
        <dbReference type="ARBA" id="ARBA00023136"/>
    </source>
</evidence>
<dbReference type="CDD" id="cd00130">
    <property type="entry name" value="PAS"/>
    <property type="match status" value="4"/>
</dbReference>
<dbReference type="CDD" id="cd00082">
    <property type="entry name" value="HisKA"/>
    <property type="match status" value="1"/>
</dbReference>
<dbReference type="SMART" id="SM00388">
    <property type="entry name" value="HisKA"/>
    <property type="match status" value="1"/>
</dbReference>
<dbReference type="FunFam" id="3.30.565.10:FF:000010">
    <property type="entry name" value="Sensor histidine kinase RcsC"/>
    <property type="match status" value="1"/>
</dbReference>
<dbReference type="InterPro" id="IPR013655">
    <property type="entry name" value="PAS_fold_3"/>
</dbReference>
<comment type="caution">
    <text evidence="18">The sequence shown here is derived from an EMBL/GenBank/DDBJ whole genome shotgun (WGS) entry which is preliminary data.</text>
</comment>
<feature type="domain" description="PAC" evidence="17">
    <location>
        <begin position="113"/>
        <end position="165"/>
    </location>
</feature>
<dbReference type="FunFam" id="1.10.287.130:FF:000004">
    <property type="entry name" value="Ethylene receptor 1"/>
    <property type="match status" value="1"/>
</dbReference>
<keyword evidence="9" id="KW-0067">ATP-binding</keyword>
<dbReference type="InterPro" id="IPR004358">
    <property type="entry name" value="Sig_transdc_His_kin-like_C"/>
</dbReference>
<reference evidence="18 19" key="1">
    <citation type="submission" date="2018-06" db="EMBL/GenBank/DDBJ databases">
        <title>Complete genome of Desulfovibrio marinus P48SEP.</title>
        <authorList>
            <person name="Crispim J.S."/>
            <person name="Vidigal P.M.P."/>
            <person name="Silva L.C.F."/>
            <person name="Araujo L.C."/>
            <person name="Laguardia C.N."/>
            <person name="Dias R.S."/>
            <person name="Sousa M.P."/>
            <person name="Paula S.O."/>
            <person name="Silva C."/>
        </authorList>
    </citation>
    <scope>NUCLEOTIDE SEQUENCE [LARGE SCALE GENOMIC DNA]</scope>
    <source>
        <strain evidence="18 19">P48SEP</strain>
    </source>
</reference>
<dbReference type="SMART" id="SM00086">
    <property type="entry name" value="PAC"/>
    <property type="match status" value="3"/>
</dbReference>
<dbReference type="CDD" id="cd17546">
    <property type="entry name" value="REC_hyHK_CKI1_RcsC-like"/>
    <property type="match status" value="1"/>
</dbReference>
<dbReference type="InterPro" id="IPR036097">
    <property type="entry name" value="HisK_dim/P_sf"/>
</dbReference>
<dbReference type="SMART" id="SM00387">
    <property type="entry name" value="HATPase_c"/>
    <property type="match status" value="1"/>
</dbReference>
<dbReference type="Gene3D" id="3.30.450.20">
    <property type="entry name" value="PAS domain"/>
    <property type="match status" value="4"/>
</dbReference>
<sequence length="919" mass="102224">MSESKNRQELELELEAARKRVAELESVLAEGRQDASSLPAFAPELLEKTGIVFWMRDARTGVFLHMDAAAETLLGVSAAEIIADSGRITDRIHPQDLPAAWQADAFNGPHDILNEEFRYIHPDGSVRWFWARTRGEFDADGRLARTMGVLGDCTPYRFGNDTLQRVLDSIPSVIFLLDTEGRYIFVNQHYLKLFGGSRKEIIGKSPTDFFDAPIAERLLRTYREVLQAGKPLTVVESRIVDGRTQDFLITRSPVFDDDGCIMGMCGIAIEITEQKEIEKTLRETSDLLDAIMDHSSSYIVIKNTQGRFVRVNSLFAHDLGVSPQELIDKTDYDVFAPERAQFFGRIATTVLDTREPYVAETTMTVGGEPRHLLTTSFPLRSAEGAPSGVCTIFTDITDQHRAAEAVADNERRFRAIIDSMDRIAIQGYDQDRRVIFWNPYSERLYRYTREEALGNLLEDLIIPDIMRDGVIAAHNGWVNDNVPIPSGELVLRDKDGHDVEVYSSHLMYIAPDNRREMYCVDVDLTEIKRMERELIGARDAAEAANHAKSEFLANMSHEIRTPLNGIMGMLQLMASDPASSQQARYLDVALASSRNLTRLLSDILDLSRVEAGKMELTEEEFSMAEILDTLRPTYGDEAARKHIELRIAIADGIPKTMVGDPIRLRQVLMNLVGNAIKFTQQGFVGVEITGVRSASSGTFTLIASVEDTGIGIPPEQLACVFEPFSQLESAYCRKYHGAGLGLSIVRRLVQLMGGSLTMESEPGSGTTVYFSATFRIVDRQHGPLAPDDESPLAPMRLLLVEDDLVNRLTLGKLLENDGHTVLEAESGRHALDVLARDPVDLVLMDIQMPGMDGLEAARRIRRGDVPGLDSTIPIVALTAHAMVGDRETILSSGINDYLAKPVNMADLRRAMRRSQKPAA</sequence>
<gene>
    <name evidence="18" type="ORF">DQK91_17640</name>
</gene>
<dbReference type="PROSITE" id="PS50109">
    <property type="entry name" value="HIS_KIN"/>
    <property type="match status" value="1"/>
</dbReference>
<evidence type="ECO:0000313" key="18">
    <source>
        <dbReference type="EMBL" id="TVM31756.1"/>
    </source>
</evidence>
<dbReference type="InterPro" id="IPR001789">
    <property type="entry name" value="Sig_transdc_resp-reg_receiver"/>
</dbReference>
<dbReference type="InterPro" id="IPR003594">
    <property type="entry name" value="HATPase_dom"/>
</dbReference>
<evidence type="ECO:0000256" key="2">
    <source>
        <dbReference type="ARBA" id="ARBA00004370"/>
    </source>
</evidence>
<dbReference type="InterPro" id="IPR036890">
    <property type="entry name" value="HATPase_C_sf"/>
</dbReference>
<dbReference type="InterPro" id="IPR035965">
    <property type="entry name" value="PAS-like_dom_sf"/>
</dbReference>
<protein>
    <recommendedName>
        <fullName evidence="3">histidine kinase</fullName>
        <ecNumber evidence="3">2.7.13.3</ecNumber>
    </recommendedName>
</protein>
<dbReference type="Pfam" id="PF00072">
    <property type="entry name" value="Response_reg"/>
    <property type="match status" value="1"/>
</dbReference>
<dbReference type="Pfam" id="PF08447">
    <property type="entry name" value="PAS_3"/>
    <property type="match status" value="1"/>
</dbReference>
<evidence type="ECO:0000256" key="5">
    <source>
        <dbReference type="ARBA" id="ARBA00022679"/>
    </source>
</evidence>
<keyword evidence="7" id="KW-0547">Nucleotide-binding</keyword>
<dbReference type="Pfam" id="PF02518">
    <property type="entry name" value="HATPase_c"/>
    <property type="match status" value="1"/>
</dbReference>
<dbReference type="SUPFAM" id="SSF55785">
    <property type="entry name" value="PYP-like sensor domain (PAS domain)"/>
    <property type="match status" value="4"/>
</dbReference>
<dbReference type="PROSITE" id="PS50110">
    <property type="entry name" value="RESPONSE_REGULATORY"/>
    <property type="match status" value="1"/>
</dbReference>
<evidence type="ECO:0000256" key="6">
    <source>
        <dbReference type="ARBA" id="ARBA00022692"/>
    </source>
</evidence>
<dbReference type="RefSeq" id="WP_144306714.1">
    <property type="nucleotide sequence ID" value="NZ_QMIF01000014.1"/>
</dbReference>
<accession>A0A6P1ZDD2</accession>
<dbReference type="Gene3D" id="1.10.287.130">
    <property type="match status" value="1"/>
</dbReference>
<evidence type="ECO:0000256" key="13">
    <source>
        <dbReference type="SAM" id="Coils"/>
    </source>
</evidence>
<dbReference type="Proteomes" id="UP000434052">
    <property type="component" value="Unassembled WGS sequence"/>
</dbReference>
<dbReference type="PROSITE" id="PS50113">
    <property type="entry name" value="PAC"/>
    <property type="match status" value="2"/>
</dbReference>
<keyword evidence="5" id="KW-0808">Transferase</keyword>
<dbReference type="PRINTS" id="PR00344">
    <property type="entry name" value="BCTRLSENSOR"/>
</dbReference>
<dbReference type="OrthoDB" id="5523766at2"/>
<feature type="domain" description="Response regulatory" evidence="15">
    <location>
        <begin position="796"/>
        <end position="915"/>
    </location>
</feature>
<dbReference type="InterPro" id="IPR005467">
    <property type="entry name" value="His_kinase_dom"/>
</dbReference>
<dbReference type="GO" id="GO:0005524">
    <property type="term" value="F:ATP binding"/>
    <property type="evidence" value="ECO:0007669"/>
    <property type="project" value="UniProtKB-KW"/>
</dbReference>
<dbReference type="InterPro" id="IPR000014">
    <property type="entry name" value="PAS"/>
</dbReference>